<dbReference type="EMBL" id="BARV01044624">
    <property type="protein sequence ID" value="GAI61864.1"/>
    <property type="molecule type" value="Genomic_DNA"/>
</dbReference>
<protein>
    <submittedName>
        <fullName evidence="1">Uncharacterized protein</fullName>
    </submittedName>
</protein>
<name>X1S231_9ZZZZ</name>
<accession>X1S231</accession>
<feature type="non-terminal residue" evidence="1">
    <location>
        <position position="1"/>
    </location>
</feature>
<reference evidence="1" key="1">
    <citation type="journal article" date="2014" name="Front. Microbiol.">
        <title>High frequency of phylogenetically diverse reductive dehalogenase-homologous genes in deep subseafloor sedimentary metagenomes.</title>
        <authorList>
            <person name="Kawai M."/>
            <person name="Futagami T."/>
            <person name="Toyoda A."/>
            <person name="Takaki Y."/>
            <person name="Nishi S."/>
            <person name="Hori S."/>
            <person name="Arai W."/>
            <person name="Tsubouchi T."/>
            <person name="Morono Y."/>
            <person name="Uchiyama I."/>
            <person name="Ito T."/>
            <person name="Fujiyama A."/>
            <person name="Inagaki F."/>
            <person name="Takami H."/>
        </authorList>
    </citation>
    <scope>NUCLEOTIDE SEQUENCE</scope>
    <source>
        <strain evidence="1">Expedition CK06-06</strain>
    </source>
</reference>
<evidence type="ECO:0000313" key="1">
    <source>
        <dbReference type="EMBL" id="GAI61864.1"/>
    </source>
</evidence>
<proteinExistence type="predicted"/>
<feature type="non-terminal residue" evidence="1">
    <location>
        <position position="78"/>
    </location>
</feature>
<gene>
    <name evidence="1" type="ORF">S06H3_65917</name>
</gene>
<organism evidence="1">
    <name type="scientific">marine sediment metagenome</name>
    <dbReference type="NCBI Taxonomy" id="412755"/>
    <lineage>
        <taxon>unclassified sequences</taxon>
        <taxon>metagenomes</taxon>
        <taxon>ecological metagenomes</taxon>
    </lineage>
</organism>
<dbReference type="AlphaFoldDB" id="X1S231"/>
<sequence length="78" mass="9255">ELEIGDSLLLKGCVLDNDEYLVEDEVYSYKYQEVFDGETTHKLNFISPFGDNEFIDKEEFAIYYINNRSEKEILYLNI</sequence>
<comment type="caution">
    <text evidence="1">The sequence shown here is derived from an EMBL/GenBank/DDBJ whole genome shotgun (WGS) entry which is preliminary data.</text>
</comment>